<accession>A0AA38X7A5</accession>
<dbReference type="SUPFAM" id="SSF54695">
    <property type="entry name" value="POZ domain"/>
    <property type="match status" value="1"/>
</dbReference>
<name>A0AA38X7A5_9EURO</name>
<evidence type="ECO:0000313" key="1">
    <source>
        <dbReference type="EMBL" id="KAJ9607936.1"/>
    </source>
</evidence>
<dbReference type="PANTHER" id="PTHR47843:SF2">
    <property type="entry name" value="BTB DOMAIN-CONTAINING PROTEIN"/>
    <property type="match status" value="1"/>
</dbReference>
<evidence type="ECO:0000313" key="2">
    <source>
        <dbReference type="Proteomes" id="UP001172673"/>
    </source>
</evidence>
<dbReference type="EMBL" id="JAPDRK010000011">
    <property type="protein sequence ID" value="KAJ9607936.1"/>
    <property type="molecule type" value="Genomic_DNA"/>
</dbReference>
<organism evidence="1 2">
    <name type="scientific">Cladophialophora chaetospira</name>
    <dbReference type="NCBI Taxonomy" id="386627"/>
    <lineage>
        <taxon>Eukaryota</taxon>
        <taxon>Fungi</taxon>
        <taxon>Dikarya</taxon>
        <taxon>Ascomycota</taxon>
        <taxon>Pezizomycotina</taxon>
        <taxon>Eurotiomycetes</taxon>
        <taxon>Chaetothyriomycetidae</taxon>
        <taxon>Chaetothyriales</taxon>
        <taxon>Herpotrichiellaceae</taxon>
        <taxon>Cladophialophora</taxon>
    </lineage>
</organism>
<reference evidence="1" key="1">
    <citation type="submission" date="2022-10" db="EMBL/GenBank/DDBJ databases">
        <title>Culturing micro-colonial fungi from biological soil crusts in the Mojave desert and describing Neophaeococcomyces mojavensis, and introducing the new genera and species Taxawa tesnikishii.</title>
        <authorList>
            <person name="Kurbessoian T."/>
            <person name="Stajich J.E."/>
        </authorList>
    </citation>
    <scope>NUCLEOTIDE SEQUENCE</scope>
    <source>
        <strain evidence="1">TK_41</strain>
    </source>
</reference>
<dbReference type="PANTHER" id="PTHR47843">
    <property type="entry name" value="BTB DOMAIN-CONTAINING PROTEIN-RELATED"/>
    <property type="match status" value="1"/>
</dbReference>
<dbReference type="Proteomes" id="UP001172673">
    <property type="component" value="Unassembled WGS sequence"/>
</dbReference>
<comment type="caution">
    <text evidence="1">The sequence shown here is derived from an EMBL/GenBank/DDBJ whole genome shotgun (WGS) entry which is preliminary data.</text>
</comment>
<gene>
    <name evidence="1" type="ORF">H2200_008015</name>
</gene>
<evidence type="ECO:0008006" key="3">
    <source>
        <dbReference type="Google" id="ProtNLM"/>
    </source>
</evidence>
<dbReference type="AlphaFoldDB" id="A0AA38X7A5"/>
<dbReference type="InterPro" id="IPR011333">
    <property type="entry name" value="SKP1/BTB/POZ_sf"/>
</dbReference>
<protein>
    <recommendedName>
        <fullName evidence="3">BTB domain-containing protein</fullName>
    </recommendedName>
</protein>
<proteinExistence type="predicted"/>
<dbReference type="Gene3D" id="3.30.710.10">
    <property type="entry name" value="Potassium Channel Kv1.1, Chain A"/>
    <property type="match status" value="1"/>
</dbReference>
<keyword evidence="2" id="KW-1185">Reference proteome</keyword>
<sequence>MVVPATDWEQILSGDLFDFVCGDGRDTPRKTFQIHAGLVARVSRPLERLMNNGTMRESIERRVHLVEVDPEIFGLFTQWLYTGTYALAELEHAALDPPRAPDHSGGYCIRCGGFAARRSSRLWPYCSAECCKAHRGRKFSIWRYCVRCGVPEFVNKDGMWLRCEDCERLQARTDIAAGSHEQFDLTSSSLSSDVRKSPRAAYMPVRNVEDALQSNKQDINRLVAHIKLYAFADMFMIDKLKEKCLQELQCGTEERDLLTADWLNHAI</sequence>